<reference evidence="1 2" key="1">
    <citation type="submission" date="2008-10" db="EMBL/GenBank/DDBJ databases">
        <authorList>
            <person name="Qin X."/>
            <person name="Bachman B."/>
            <person name="Battles P."/>
            <person name="Bell A."/>
            <person name="Bess C."/>
            <person name="Bickham C."/>
            <person name="Chaboub L."/>
            <person name="Chen D."/>
            <person name="Coyle M."/>
            <person name="Deiros D.R."/>
            <person name="Dinh H."/>
            <person name="Forbes L."/>
            <person name="Fowler G."/>
            <person name="Francisco L."/>
            <person name="Fu Q."/>
            <person name="Gubbala S."/>
            <person name="Hale W."/>
            <person name="Han Y."/>
            <person name="Hemphill L."/>
            <person name="Highlander S.K."/>
            <person name="Hirani K."/>
            <person name="Hogues M."/>
            <person name="Jackson L."/>
            <person name="Jakkamsetti A."/>
            <person name="Javaid M."/>
            <person name="Jiang H."/>
            <person name="Korchina V."/>
            <person name="Kovar C."/>
            <person name="Lara F."/>
            <person name="Lee S."/>
            <person name="Mata R."/>
            <person name="Mathew T."/>
            <person name="Moen C."/>
            <person name="Morales K."/>
            <person name="Munidasa M."/>
            <person name="Nazareth L."/>
            <person name="Ngo R."/>
            <person name="Nguyen L."/>
            <person name="Okwuonu G."/>
            <person name="Ongeri F."/>
            <person name="Patil S."/>
            <person name="Petrosino J."/>
            <person name="Pham C."/>
            <person name="Pham P."/>
            <person name="Pu L.-L."/>
            <person name="Puazo M."/>
            <person name="Raj R."/>
            <person name="Reid J."/>
            <person name="Rouhana J."/>
            <person name="Saada N."/>
            <person name="Shang Y."/>
            <person name="Simmons D."/>
            <person name="Thornton R."/>
            <person name="Warren J."/>
            <person name="Weissenberger G."/>
            <person name="Zhang J."/>
            <person name="Zhang L."/>
            <person name="Zhou C."/>
            <person name="Zhu D."/>
            <person name="Muzny D."/>
            <person name="Worley K."/>
            <person name="Gibbs R."/>
        </authorList>
    </citation>
    <scope>NUCLEOTIDE SEQUENCE [LARGE SCALE GENOMIC DNA]</scope>
    <source>
        <strain evidence="1 2">ATCC 51172</strain>
    </source>
</reference>
<protein>
    <submittedName>
        <fullName evidence="1">Uncharacterized protein</fullName>
    </submittedName>
</protein>
<dbReference type="Proteomes" id="UP000005984">
    <property type="component" value="Unassembled WGS sequence"/>
</dbReference>
<comment type="caution">
    <text evidence="1">The sequence shown here is derived from an EMBL/GenBank/DDBJ whole genome shotgun (WGS) entry which is preliminary data.</text>
</comment>
<dbReference type="EMBL" id="ABYO01000191">
    <property type="protein sequence ID" value="EEI86566.1"/>
    <property type="molecule type" value="Genomic_DNA"/>
</dbReference>
<proteinExistence type="predicted"/>
<name>C2BEQ4_9FIRM</name>
<dbReference type="RefSeq" id="WP_004826797.1">
    <property type="nucleotide sequence ID" value="NZ_GG666044.1"/>
</dbReference>
<evidence type="ECO:0000313" key="2">
    <source>
        <dbReference type="Proteomes" id="UP000005984"/>
    </source>
</evidence>
<gene>
    <name evidence="1" type="ORF">HMPREF0072_0824</name>
</gene>
<keyword evidence="2" id="KW-1185">Reference proteome</keyword>
<sequence>MKPYRHIAKNVNDWVRLEAEFSSEYAHQITDMILECKNDKELKEVLLCSILSRYMFFYTRSNKPHKITKLMIDELEDMNYTLSLPSPRDNDLDRSIEYIINNSGLFSIFYKIQYLYGFDELYDFIIFLVDEYKKYTVKDDVLIWLKKHEKNYLGKAPPWRKDGE</sequence>
<accession>C2BEQ4</accession>
<dbReference type="HOGENOM" id="CLU_1615604_0_0_9"/>
<evidence type="ECO:0000313" key="1">
    <source>
        <dbReference type="EMBL" id="EEI86566.1"/>
    </source>
</evidence>
<dbReference type="eggNOG" id="ENOG502ZRYS">
    <property type="taxonomic scope" value="Bacteria"/>
</dbReference>
<organism evidence="1 2">
    <name type="scientific">Anaerococcus lactolyticus ATCC 51172</name>
    <dbReference type="NCBI Taxonomy" id="525254"/>
    <lineage>
        <taxon>Bacteria</taxon>
        <taxon>Bacillati</taxon>
        <taxon>Bacillota</taxon>
        <taxon>Tissierellia</taxon>
        <taxon>Tissierellales</taxon>
        <taxon>Peptoniphilaceae</taxon>
        <taxon>Anaerococcus</taxon>
    </lineage>
</organism>
<dbReference type="AlphaFoldDB" id="C2BEQ4"/>
<dbReference type="STRING" id="525254.HMPREF0072_0824"/>